<dbReference type="Proteomes" id="UP001239019">
    <property type="component" value="Unassembled WGS sequence"/>
</dbReference>
<evidence type="ECO:0000256" key="1">
    <source>
        <dbReference type="ARBA" id="ARBA00001966"/>
    </source>
</evidence>
<feature type="domain" description="4Fe-4S Mo/W bis-MGD-type" evidence="15">
    <location>
        <begin position="219"/>
        <end position="275"/>
    </location>
</feature>
<comment type="similarity">
    <text evidence="2 13">Belongs to the complex I 75 kDa subunit family.</text>
</comment>
<evidence type="ECO:0000256" key="13">
    <source>
        <dbReference type="RuleBase" id="RU003525"/>
    </source>
</evidence>
<dbReference type="CDD" id="cd02775">
    <property type="entry name" value="MopB_CT"/>
    <property type="match status" value="1"/>
</dbReference>
<dbReference type="InterPro" id="IPR006657">
    <property type="entry name" value="MoPterin_dinucl-bd_dom"/>
</dbReference>
<dbReference type="InterPro" id="IPR006963">
    <property type="entry name" value="Mopterin_OxRdtase_4Fe-4S_dom"/>
</dbReference>
<proteinExistence type="inferred from homology"/>
<dbReference type="Gene3D" id="3.30.70.20">
    <property type="match status" value="1"/>
</dbReference>
<dbReference type="SUPFAM" id="SSF54862">
    <property type="entry name" value="4Fe-4S ferredoxins"/>
    <property type="match status" value="1"/>
</dbReference>
<dbReference type="InterPro" id="IPR001041">
    <property type="entry name" value="2Fe-2S_ferredoxin-type"/>
</dbReference>
<feature type="domain" description="4Fe-4S His(Cys)3-ligated-type" evidence="16">
    <location>
        <begin position="82"/>
        <end position="121"/>
    </location>
</feature>
<keyword evidence="8 13" id="KW-0408">Iron</keyword>
<dbReference type="PANTHER" id="PTHR43105:SF13">
    <property type="entry name" value="NADH-UBIQUINONE OXIDOREDUCTASE 75 KDA SUBUNIT, MITOCHONDRIAL"/>
    <property type="match status" value="1"/>
</dbReference>
<dbReference type="InterPro" id="IPR000283">
    <property type="entry name" value="NADH_UbQ_OxRdtase_75kDa_su_CS"/>
</dbReference>
<dbReference type="InterPro" id="IPR036010">
    <property type="entry name" value="2Fe-2S_ferredoxin-like_sf"/>
</dbReference>
<dbReference type="SUPFAM" id="SSF50692">
    <property type="entry name" value="ADC-like"/>
    <property type="match status" value="1"/>
</dbReference>
<dbReference type="PROSITE" id="PS00641">
    <property type="entry name" value="COMPLEX1_75K_1"/>
    <property type="match status" value="1"/>
</dbReference>
<dbReference type="InterPro" id="IPR009010">
    <property type="entry name" value="Asp_de-COase-like_dom_sf"/>
</dbReference>
<dbReference type="Pfam" id="PF13510">
    <property type="entry name" value="Fer2_4"/>
    <property type="match status" value="1"/>
</dbReference>
<sequence length="791" mass="85175">MSDDTVKFEINGQTVEGRKGQMLIEVADEYGHRIPRFCYHRKLSVAANCRMCLVEVEKAPKPLPACATPVGDGMKVFTQSPKALSAQKNTMEFLLINHPLDCPICDQGGECELQDLALGFGRGISRYTESKRVVSDPELGPLISTDMTRCIHCTRCVRFTEEVAGFKELGATGRGEHMRIGTYIQRTVDHELSGNVIDLCPVGALNNKPFRFRGRSWEMTQHATVTPHDPVGTNIYAHTLRGDFLRAVPRENEGINETWIADRDRFSCEGIYSDERLRQPLLRRDGELQPVSWEEALEAAATGLRDAVQQHGGEQLGALASPTASLEELYLFQSLVRGLGSANLDHRLGQADFRSDAIEPAFPGLGMKLSEVEDLDAALVVGSNTRKEAPMLAHRLRKAALKGAEVGFVNPADYEFLFRQHATLVRHGAELVSGLAEVAVALASESGKSLPASVKALVDGVEAGDEARKLAAALNRGGRSLVLLGPLARSHEHWSELLALGDAIAELSGAVLGYLAEGGNVAGACLAGVLPHRGPGAAEREVGLNAREMFAQARKAYLLMGCEPEREAWDSAQAMDALEQAGFVLSLSSFRTPEMERYASVVLPVGSYAESFGTLVNLEGRWQSSGGVINPVGESRPAWKVLRVLGNLLELEGFEQMDAEAVLADAHAAIGEVVTDMRVSGGVKLNKPAVSKGLWRLGEVPLYAADALVRRAEPLQRTLDGVARLRISAADAGRLGVEDDSRVEVRQNGRSCVLTAAVDDGLPEGSVVVPAGTAETAALGPRHGSIELSKV</sequence>
<dbReference type="SUPFAM" id="SSF53706">
    <property type="entry name" value="Formate dehydrogenase/DMSO reductase, domains 1-3"/>
    <property type="match status" value="1"/>
</dbReference>
<gene>
    <name evidence="17" type="primary">nuoG</name>
    <name evidence="17" type="ORF">RBH19_04545</name>
</gene>
<feature type="domain" description="2Fe-2S ferredoxin-type" evidence="14">
    <location>
        <begin position="4"/>
        <end position="82"/>
    </location>
</feature>
<keyword evidence="4 13" id="KW-0001">2Fe-2S</keyword>
<comment type="catalytic activity">
    <reaction evidence="12 13">
        <text>a quinone + NADH + 5 H(+)(in) = a quinol + NAD(+) + 4 H(+)(out)</text>
        <dbReference type="Rhea" id="RHEA:57888"/>
        <dbReference type="ChEBI" id="CHEBI:15378"/>
        <dbReference type="ChEBI" id="CHEBI:24646"/>
        <dbReference type="ChEBI" id="CHEBI:57540"/>
        <dbReference type="ChEBI" id="CHEBI:57945"/>
        <dbReference type="ChEBI" id="CHEBI:132124"/>
    </reaction>
</comment>
<evidence type="ECO:0000259" key="16">
    <source>
        <dbReference type="PROSITE" id="PS51839"/>
    </source>
</evidence>
<keyword evidence="10 13" id="KW-0520">NAD</keyword>
<evidence type="ECO:0000256" key="9">
    <source>
        <dbReference type="ARBA" id="ARBA00023014"/>
    </source>
</evidence>
<dbReference type="InterPro" id="IPR019574">
    <property type="entry name" value="NADH_UbQ_OxRdtase_Gsu_4Fe4S-bd"/>
</dbReference>
<dbReference type="Pfam" id="PF22117">
    <property type="entry name" value="Fer4_Nqo3"/>
    <property type="match status" value="1"/>
</dbReference>
<dbReference type="NCBIfam" id="TIGR01973">
    <property type="entry name" value="NuoG"/>
    <property type="match status" value="1"/>
</dbReference>
<keyword evidence="18" id="KW-1185">Reference proteome</keyword>
<evidence type="ECO:0000256" key="8">
    <source>
        <dbReference type="ARBA" id="ARBA00023004"/>
    </source>
</evidence>
<dbReference type="InterPro" id="IPR006656">
    <property type="entry name" value="Mopterin_OxRdtase"/>
</dbReference>
<organism evidence="17 18">
    <name type="scientific">Natronospira bacteriovora</name>
    <dbReference type="NCBI Taxonomy" id="3069753"/>
    <lineage>
        <taxon>Bacteria</taxon>
        <taxon>Pseudomonadati</taxon>
        <taxon>Pseudomonadota</taxon>
        <taxon>Gammaproteobacteria</taxon>
        <taxon>Natronospirales</taxon>
        <taxon>Natronospiraceae</taxon>
        <taxon>Natronospira</taxon>
    </lineage>
</organism>
<evidence type="ECO:0000256" key="6">
    <source>
        <dbReference type="ARBA" id="ARBA00022723"/>
    </source>
</evidence>
<keyword evidence="9 13" id="KW-0411">Iron-sulfur</keyword>
<evidence type="ECO:0000256" key="2">
    <source>
        <dbReference type="ARBA" id="ARBA00005404"/>
    </source>
</evidence>
<evidence type="ECO:0000256" key="5">
    <source>
        <dbReference type="ARBA" id="ARBA00022719"/>
    </source>
</evidence>
<dbReference type="SMART" id="SM00929">
    <property type="entry name" value="NADH-G_4Fe-4S_3"/>
    <property type="match status" value="1"/>
</dbReference>
<dbReference type="CDD" id="cd00207">
    <property type="entry name" value="fer2"/>
    <property type="match status" value="1"/>
</dbReference>
<dbReference type="Pfam" id="PF10588">
    <property type="entry name" value="NADH-G_4Fe-4S_3"/>
    <property type="match status" value="1"/>
</dbReference>
<keyword evidence="5 13" id="KW-0874">Quinone</keyword>
<dbReference type="InterPro" id="IPR010228">
    <property type="entry name" value="NADH_UbQ_OxRdtase_Gsu"/>
</dbReference>
<evidence type="ECO:0000256" key="12">
    <source>
        <dbReference type="ARBA" id="ARBA00047712"/>
    </source>
</evidence>
<dbReference type="PROSITE" id="PS51839">
    <property type="entry name" value="4FE4S_HC3"/>
    <property type="match status" value="1"/>
</dbReference>
<protein>
    <recommendedName>
        <fullName evidence="13">NADH-quinone oxidoreductase</fullName>
        <ecNumber evidence="13">7.1.1.-</ecNumber>
    </recommendedName>
</protein>
<comment type="caution">
    <text evidence="17">The sequence shown here is derived from an EMBL/GenBank/DDBJ whole genome shotgun (WGS) entry which is preliminary data.</text>
</comment>
<evidence type="ECO:0000256" key="10">
    <source>
        <dbReference type="ARBA" id="ARBA00023027"/>
    </source>
</evidence>
<dbReference type="Gene3D" id="3.10.20.740">
    <property type="match status" value="1"/>
</dbReference>
<dbReference type="Pfam" id="PF01568">
    <property type="entry name" value="Molydop_binding"/>
    <property type="match status" value="1"/>
</dbReference>
<comment type="subunit">
    <text evidence="11">Composed of 13 different subunits. Subunits NuoCD, E, F, and G constitute the peripheral sector of the complex.</text>
</comment>
<evidence type="ECO:0000256" key="11">
    <source>
        <dbReference type="ARBA" id="ARBA00026021"/>
    </source>
</evidence>
<evidence type="ECO:0000259" key="14">
    <source>
        <dbReference type="PROSITE" id="PS51085"/>
    </source>
</evidence>
<keyword evidence="7 13" id="KW-1278">Translocase</keyword>
<dbReference type="EC" id="7.1.1.-" evidence="13"/>
<evidence type="ECO:0000313" key="18">
    <source>
        <dbReference type="Proteomes" id="UP001239019"/>
    </source>
</evidence>
<dbReference type="Pfam" id="PF22151">
    <property type="entry name" value="Fer4_NDSU1"/>
    <property type="match status" value="1"/>
</dbReference>
<dbReference type="PROSITE" id="PS00643">
    <property type="entry name" value="COMPLEX1_75K_3"/>
    <property type="match status" value="1"/>
</dbReference>
<dbReference type="PROSITE" id="PS51085">
    <property type="entry name" value="2FE2S_FER_2"/>
    <property type="match status" value="1"/>
</dbReference>
<dbReference type="RefSeq" id="WP_306727628.1">
    <property type="nucleotide sequence ID" value="NZ_JAVDDT010000002.1"/>
</dbReference>
<dbReference type="PANTHER" id="PTHR43105">
    <property type="entry name" value="RESPIRATORY NITRATE REDUCTASE"/>
    <property type="match status" value="1"/>
</dbReference>
<dbReference type="Pfam" id="PF00384">
    <property type="entry name" value="Molybdopterin"/>
    <property type="match status" value="1"/>
</dbReference>
<dbReference type="InterPro" id="IPR054351">
    <property type="entry name" value="NADH_UbQ_OxRdtase_ferredoxin"/>
</dbReference>
<keyword evidence="6 13" id="KW-0479">Metal-binding</keyword>
<comment type="function">
    <text evidence="13">NDH-1 shuttles electrons from NADH, via FMN and iron-sulfur (Fe-S) centers, to quinones in the respiratory chain. Couples the redox reaction to proton translocation (for every two electrons transferred, four hydrogen ions are translocated across the cytoplasmic membrane), and thus conserves the redox energy in a proton gradient.</text>
</comment>
<dbReference type="PROSITE" id="PS51669">
    <property type="entry name" value="4FE4S_MOW_BIS_MGD"/>
    <property type="match status" value="1"/>
</dbReference>
<dbReference type="InterPro" id="IPR050123">
    <property type="entry name" value="Prok_molybdopt-oxidoreductase"/>
</dbReference>
<dbReference type="SUPFAM" id="SSF54292">
    <property type="entry name" value="2Fe-2S ferredoxin-like"/>
    <property type="match status" value="1"/>
</dbReference>
<evidence type="ECO:0000256" key="4">
    <source>
        <dbReference type="ARBA" id="ARBA00022714"/>
    </source>
</evidence>
<dbReference type="EMBL" id="JAVDDT010000002">
    <property type="protein sequence ID" value="MDQ2069135.1"/>
    <property type="molecule type" value="Genomic_DNA"/>
</dbReference>
<evidence type="ECO:0000259" key="15">
    <source>
        <dbReference type="PROSITE" id="PS51669"/>
    </source>
</evidence>
<dbReference type="Gene3D" id="3.40.50.740">
    <property type="match status" value="2"/>
</dbReference>
<dbReference type="Gene3D" id="2.40.40.20">
    <property type="match status" value="1"/>
</dbReference>
<name>A0ABU0W7Z3_9GAMM</name>
<comment type="cofactor">
    <cofactor evidence="1 13">
        <name>[4Fe-4S] cluster</name>
        <dbReference type="ChEBI" id="CHEBI:49883"/>
    </cofactor>
</comment>
<keyword evidence="3 13" id="KW-0004">4Fe-4S</keyword>
<evidence type="ECO:0000256" key="3">
    <source>
        <dbReference type="ARBA" id="ARBA00022485"/>
    </source>
</evidence>
<dbReference type="Gene3D" id="3.40.228.10">
    <property type="entry name" value="Dimethylsulfoxide Reductase, domain 2"/>
    <property type="match status" value="1"/>
</dbReference>
<comment type="cofactor">
    <cofactor evidence="13">
        <name>[2Fe-2S] cluster</name>
        <dbReference type="ChEBI" id="CHEBI:190135"/>
    </cofactor>
    <text evidence="13">Binds 1 [2Fe-2S] cluster per subunit.</text>
</comment>
<evidence type="ECO:0000313" key="17">
    <source>
        <dbReference type="EMBL" id="MDQ2069135.1"/>
    </source>
</evidence>
<reference evidence="17 18" key="1">
    <citation type="submission" date="2023-08" db="EMBL/GenBank/DDBJ databases">
        <title>Whole-genome sequencing of halo(alkali)philic microorganisms from hypersaline lakes.</title>
        <authorList>
            <person name="Sorokin D.Y."/>
            <person name="Abbas B."/>
            <person name="Merkel A.Y."/>
        </authorList>
    </citation>
    <scope>NUCLEOTIDE SEQUENCE [LARGE SCALE GENOMIC DNA]</scope>
    <source>
        <strain evidence="17 18">AB-CW4</strain>
    </source>
</reference>
<evidence type="ECO:0000256" key="7">
    <source>
        <dbReference type="ARBA" id="ARBA00022967"/>
    </source>
</evidence>
<accession>A0ABU0W7Z3</accession>
<dbReference type="PROSITE" id="PS00642">
    <property type="entry name" value="COMPLEX1_75K_2"/>
    <property type="match status" value="1"/>
</dbReference>